<dbReference type="EMBL" id="JALJRB010000017">
    <property type="protein sequence ID" value="MCJ8501805.1"/>
    <property type="molecule type" value="Genomic_DNA"/>
</dbReference>
<dbReference type="GO" id="GO:0006508">
    <property type="term" value="P:proteolysis"/>
    <property type="evidence" value="ECO:0007669"/>
    <property type="project" value="UniProtKB-KW"/>
</dbReference>
<dbReference type="Proteomes" id="UP001165427">
    <property type="component" value="Unassembled WGS sequence"/>
</dbReference>
<reference evidence="2" key="1">
    <citation type="submission" date="2022-04" db="EMBL/GenBank/DDBJ databases">
        <title>Desulfatitalea alkaliphila sp. nov., a novel anaerobic sulfate-reducing bacterium isolated from terrestrial mud volcano, Taman Peninsula, Russia.</title>
        <authorList>
            <person name="Khomyakova M.A."/>
            <person name="Merkel A.Y."/>
            <person name="Slobodkin A.I."/>
        </authorList>
    </citation>
    <scope>NUCLEOTIDE SEQUENCE</scope>
    <source>
        <strain evidence="2">M08but</strain>
    </source>
</reference>
<evidence type="ECO:0000313" key="2">
    <source>
        <dbReference type="EMBL" id="MCJ8501805.1"/>
    </source>
</evidence>
<name>A0AA41R656_9BACT</name>
<keyword evidence="1" id="KW-0732">Signal</keyword>
<gene>
    <name evidence="2" type="ORF">MRX98_14575</name>
</gene>
<dbReference type="Gene3D" id="2.40.10.120">
    <property type="match status" value="1"/>
</dbReference>
<proteinExistence type="predicted"/>
<evidence type="ECO:0000256" key="1">
    <source>
        <dbReference type="SAM" id="SignalP"/>
    </source>
</evidence>
<dbReference type="PANTHER" id="PTHR43019:SF23">
    <property type="entry name" value="PROTEASE DO-LIKE 5, CHLOROPLASTIC"/>
    <property type="match status" value="1"/>
</dbReference>
<dbReference type="Pfam" id="PF13365">
    <property type="entry name" value="Trypsin_2"/>
    <property type="match status" value="1"/>
</dbReference>
<dbReference type="RefSeq" id="WP_246911057.1">
    <property type="nucleotide sequence ID" value="NZ_JALJRB010000017.1"/>
</dbReference>
<evidence type="ECO:0000313" key="3">
    <source>
        <dbReference type="Proteomes" id="UP001165427"/>
    </source>
</evidence>
<dbReference type="InterPro" id="IPR009003">
    <property type="entry name" value="Peptidase_S1_PA"/>
</dbReference>
<keyword evidence="2" id="KW-0645">Protease</keyword>
<keyword evidence="3" id="KW-1185">Reference proteome</keyword>
<feature type="chain" id="PRO_5041436004" evidence="1">
    <location>
        <begin position="22"/>
        <end position="310"/>
    </location>
</feature>
<dbReference type="PANTHER" id="PTHR43019">
    <property type="entry name" value="SERINE ENDOPROTEASE DEGS"/>
    <property type="match status" value="1"/>
</dbReference>
<dbReference type="SUPFAM" id="SSF50494">
    <property type="entry name" value="Trypsin-like serine proteases"/>
    <property type="match status" value="1"/>
</dbReference>
<feature type="signal peptide" evidence="1">
    <location>
        <begin position="1"/>
        <end position="21"/>
    </location>
</feature>
<organism evidence="2 3">
    <name type="scientific">Desulfatitalea alkaliphila</name>
    <dbReference type="NCBI Taxonomy" id="2929485"/>
    <lineage>
        <taxon>Bacteria</taxon>
        <taxon>Pseudomonadati</taxon>
        <taxon>Thermodesulfobacteriota</taxon>
        <taxon>Desulfobacteria</taxon>
        <taxon>Desulfobacterales</taxon>
        <taxon>Desulfosarcinaceae</taxon>
        <taxon>Desulfatitalea</taxon>
    </lineage>
</organism>
<sequence>MVQKSVQLFTAILLINWIACAASATEPAAAHRIYMMPMLETATAVTGWLAANGFHTLDTAREAQQIRFEVQRHDLRATIRLRMHSPLGTRIEVAPEHPDNDVWTPLWRHLDSYIDVPTRKCPDADVTPTAVLSALSATVCILAEREGKTVQLSGFAIDRQGLIVSTAHDLRAHQALEVRLADGRSVPGQVVALDLHRDLTLIRIPISMENVVAIHNGQFLPNPGGALFVLGCPVNGHGAVRRGALDGPPRQVAGAPLWQARMVVEPGSSGSPVLDAEGRLTAVVKGRFRGADAIGFLIPLETLVQFLENH</sequence>
<protein>
    <submittedName>
        <fullName evidence="2">Serine protease</fullName>
    </submittedName>
</protein>
<dbReference type="AlphaFoldDB" id="A0AA41R656"/>
<keyword evidence="2" id="KW-0378">Hydrolase</keyword>
<comment type="caution">
    <text evidence="2">The sequence shown here is derived from an EMBL/GenBank/DDBJ whole genome shotgun (WGS) entry which is preliminary data.</text>
</comment>
<dbReference type="GO" id="GO:0008233">
    <property type="term" value="F:peptidase activity"/>
    <property type="evidence" value="ECO:0007669"/>
    <property type="project" value="UniProtKB-KW"/>
</dbReference>
<accession>A0AA41R656</accession>